<dbReference type="EMBL" id="JBEVCJ010000003">
    <property type="protein sequence ID" value="MET1254181.1"/>
    <property type="molecule type" value="Genomic_DNA"/>
</dbReference>
<gene>
    <name evidence="1" type="ORF">ABVT43_03475</name>
</gene>
<comment type="caution">
    <text evidence="1">The sequence shown here is derived from an EMBL/GenBank/DDBJ whole genome shotgun (WGS) entry which is preliminary data.</text>
</comment>
<dbReference type="SUPFAM" id="SSF58104">
    <property type="entry name" value="Methyl-accepting chemotaxis protein (MCP) signaling domain"/>
    <property type="match status" value="1"/>
</dbReference>
<proteinExistence type="predicted"/>
<keyword evidence="2" id="KW-1185">Reference proteome</keyword>
<dbReference type="Pfam" id="PF02743">
    <property type="entry name" value="dCache_1"/>
    <property type="match status" value="1"/>
</dbReference>
<dbReference type="SMART" id="SM00304">
    <property type="entry name" value="HAMP"/>
    <property type="match status" value="1"/>
</dbReference>
<evidence type="ECO:0000313" key="2">
    <source>
        <dbReference type="Proteomes" id="UP001548189"/>
    </source>
</evidence>
<dbReference type="InterPro" id="IPR004090">
    <property type="entry name" value="Chemotax_Me-accpt_rcpt"/>
</dbReference>
<name>A0ABV2BQG0_9GAMM</name>
<dbReference type="SMART" id="SM00283">
    <property type="entry name" value="MA"/>
    <property type="match status" value="1"/>
</dbReference>
<organism evidence="1 2">
    <name type="scientific">Aliikangiella maris</name>
    <dbReference type="NCBI Taxonomy" id="3162458"/>
    <lineage>
        <taxon>Bacteria</taxon>
        <taxon>Pseudomonadati</taxon>
        <taxon>Pseudomonadota</taxon>
        <taxon>Gammaproteobacteria</taxon>
        <taxon>Oceanospirillales</taxon>
        <taxon>Pleioneaceae</taxon>
        <taxon>Aliikangiella</taxon>
    </lineage>
</organism>
<dbReference type="PROSITE" id="PS50111">
    <property type="entry name" value="CHEMOTAXIS_TRANSDUC_2"/>
    <property type="match status" value="1"/>
</dbReference>
<dbReference type="CDD" id="cd11386">
    <property type="entry name" value="MCP_signal"/>
    <property type="match status" value="1"/>
</dbReference>
<dbReference type="Pfam" id="PF00015">
    <property type="entry name" value="MCPsignal"/>
    <property type="match status" value="1"/>
</dbReference>
<dbReference type="PROSITE" id="PS50885">
    <property type="entry name" value="HAMP"/>
    <property type="match status" value="1"/>
</dbReference>
<dbReference type="CDD" id="cd18773">
    <property type="entry name" value="PDC1_HK_sensor"/>
    <property type="match status" value="1"/>
</dbReference>
<protein>
    <submittedName>
        <fullName evidence="1">Methyl-accepting chemotaxis protein</fullName>
    </submittedName>
</protein>
<dbReference type="Proteomes" id="UP001548189">
    <property type="component" value="Unassembled WGS sequence"/>
</dbReference>
<reference evidence="1 2" key="1">
    <citation type="submission" date="2024-06" db="EMBL/GenBank/DDBJ databases">
        <authorList>
            <person name="Li F."/>
        </authorList>
    </citation>
    <scope>NUCLEOTIDE SEQUENCE [LARGE SCALE GENOMIC DNA]</scope>
    <source>
        <strain evidence="1 2">GXAS 311</strain>
    </source>
</reference>
<dbReference type="CDD" id="cd12912">
    <property type="entry name" value="PDC2_MCP_like"/>
    <property type="match status" value="1"/>
</dbReference>
<dbReference type="Pfam" id="PF00672">
    <property type="entry name" value="HAMP"/>
    <property type="match status" value="1"/>
</dbReference>
<dbReference type="InterPro" id="IPR003660">
    <property type="entry name" value="HAMP_dom"/>
</dbReference>
<dbReference type="PANTHER" id="PTHR32089:SF120">
    <property type="entry name" value="METHYL-ACCEPTING CHEMOTAXIS PROTEIN TLPQ"/>
    <property type="match status" value="1"/>
</dbReference>
<dbReference type="Gene3D" id="1.10.287.950">
    <property type="entry name" value="Methyl-accepting chemotaxis protein"/>
    <property type="match status" value="1"/>
</dbReference>
<dbReference type="InterPro" id="IPR033479">
    <property type="entry name" value="dCache_1"/>
</dbReference>
<dbReference type="PRINTS" id="PR00260">
    <property type="entry name" value="CHEMTRNSDUCR"/>
</dbReference>
<dbReference type="Gene3D" id="3.30.450.20">
    <property type="entry name" value="PAS domain"/>
    <property type="match status" value="1"/>
</dbReference>
<accession>A0ABV2BQG0</accession>
<dbReference type="CDD" id="cd06225">
    <property type="entry name" value="HAMP"/>
    <property type="match status" value="1"/>
</dbReference>
<evidence type="ECO:0000313" key="1">
    <source>
        <dbReference type="EMBL" id="MET1254181.1"/>
    </source>
</evidence>
<dbReference type="InterPro" id="IPR004089">
    <property type="entry name" value="MCPsignal_dom"/>
</dbReference>
<sequence length="678" mass="75222">MYLNLSLRQKVLVWVCGSISVLLSIAAFFHVDSNSRLTREKVEEEMQAIVALQAKDIFTFFNQRAQIPVHVFSNPMLQSWFKAHANRGQRGLDLSNDETYQQIDTLFKRTTAADPNVKSVFFAVNKTFEYFEPGKIHGAPEDDRDIGVLEKDYYANKRDWWHTAIKNDHLFITDVEMDLIDGSYATTLQTTVYAGDGELIGVGGVDILVTSIAQKVEKMKFKNEGHAFLTNANGNIIYFPQHLAKEVATNQNITELDKVANTTGFTHLTRLFQSGDSGLVDVTLRGKDYKLTYVPIQSDDIQMDWRLGILVPLAFIEEPIQNVTITTAIQTAVIILIISGFAYFSVNSIVSPMHRIVADLSKVSKGDGDLTIRLETNDKNEIGKLVAGLNQFIGDFQRIIVRTSDTTLAVVNAAERVQRVSQETSSEVDQEKHNIDTISSSVISMMDAVNEISKNAEQTKAVAENADSQAREGRRLVDAAMSVINNLSDNVNVTAEAVNELGEEADNIGAVVDVIKSIADQTNLLALNAAIEAARAGDQGRGFAVVADEVRTLASRTQESTDDIQAMIEKLQKRSKSMEEEMNKALERTEESVNTTRSVRDSFHGITDSISQVQDMSNLIASMTSRQIQVADDINQNILLVTELLNRTANNSAILDKDSRELKGISQKLYENIKSIKV</sequence>
<dbReference type="PANTHER" id="PTHR32089">
    <property type="entry name" value="METHYL-ACCEPTING CHEMOTAXIS PROTEIN MCPB"/>
    <property type="match status" value="1"/>
</dbReference>